<evidence type="ECO:0000256" key="2">
    <source>
        <dbReference type="ARBA" id="ARBA00022598"/>
    </source>
</evidence>
<evidence type="ECO:0000256" key="5">
    <source>
        <dbReference type="ARBA" id="ARBA00023027"/>
    </source>
</evidence>
<dbReference type="AlphaFoldDB" id="A0A2R8CDW8"/>
<evidence type="ECO:0000256" key="6">
    <source>
        <dbReference type="RuleBase" id="RU003811"/>
    </source>
</evidence>
<reference evidence="10" key="1">
    <citation type="submission" date="2018-03" db="EMBL/GenBank/DDBJ databases">
        <authorList>
            <person name="Rodrigo-Torres L."/>
            <person name="Arahal R. D."/>
            <person name="Lucena T."/>
        </authorList>
    </citation>
    <scope>NUCLEOTIDE SEQUENCE [LARGE SCALE GENOMIC DNA]</scope>
    <source>
        <strain evidence="10">CECT 7615</strain>
    </source>
</reference>
<evidence type="ECO:0000313" key="9">
    <source>
        <dbReference type="EMBL" id="SPJ30647.1"/>
    </source>
</evidence>
<dbReference type="Proteomes" id="UP000244898">
    <property type="component" value="Unassembled WGS sequence"/>
</dbReference>
<name>A0A2R8CDW8_9RHOB</name>
<keyword evidence="2 6" id="KW-0436">Ligase</keyword>
<dbReference type="CDD" id="cd00553">
    <property type="entry name" value="NAD_synthase"/>
    <property type="match status" value="1"/>
</dbReference>
<evidence type="ECO:0000259" key="8">
    <source>
        <dbReference type="Pfam" id="PF02540"/>
    </source>
</evidence>
<dbReference type="OrthoDB" id="3266517at2"/>
<feature type="domain" description="NAD/GMP synthase" evidence="8">
    <location>
        <begin position="48"/>
        <end position="253"/>
    </location>
</feature>
<accession>A0A2R8CDW8</accession>
<evidence type="ECO:0000256" key="7">
    <source>
        <dbReference type="RuleBase" id="RU003812"/>
    </source>
</evidence>
<dbReference type="GO" id="GO:0003952">
    <property type="term" value="F:NAD+ synthase (glutamine-hydrolyzing) activity"/>
    <property type="evidence" value="ECO:0007669"/>
    <property type="project" value="InterPro"/>
</dbReference>
<dbReference type="GO" id="GO:0009435">
    <property type="term" value="P:NAD+ biosynthetic process"/>
    <property type="evidence" value="ECO:0007669"/>
    <property type="project" value="UniProtKB-UniPathway"/>
</dbReference>
<protein>
    <recommendedName>
        <fullName evidence="7">NH(3)-dependent NAD(+) synthetase</fullName>
        <ecNumber evidence="7">6.3.1.5</ecNumber>
    </recommendedName>
</protein>
<dbReference type="UniPathway" id="UPA00253">
    <property type="reaction ID" value="UER00333"/>
</dbReference>
<dbReference type="InterPro" id="IPR022310">
    <property type="entry name" value="NAD/GMP_synthase"/>
</dbReference>
<evidence type="ECO:0000256" key="1">
    <source>
        <dbReference type="ARBA" id="ARBA00004790"/>
    </source>
</evidence>
<dbReference type="GO" id="GO:0008795">
    <property type="term" value="F:NAD+ synthase activity"/>
    <property type="evidence" value="ECO:0007669"/>
    <property type="project" value="UniProtKB-EC"/>
</dbReference>
<gene>
    <name evidence="9" type="primary">nadE_2</name>
    <name evidence="9" type="ORF">TRM7615_04181</name>
</gene>
<dbReference type="InterPro" id="IPR014729">
    <property type="entry name" value="Rossmann-like_a/b/a_fold"/>
</dbReference>
<dbReference type="EMBL" id="ONZG01000012">
    <property type="protein sequence ID" value="SPJ30647.1"/>
    <property type="molecule type" value="Genomic_DNA"/>
</dbReference>
<evidence type="ECO:0000313" key="10">
    <source>
        <dbReference type="Proteomes" id="UP000244898"/>
    </source>
</evidence>
<keyword evidence="10" id="KW-1185">Reference proteome</keyword>
<dbReference type="PANTHER" id="PTHR23090:SF9">
    <property type="entry name" value="GLUTAMINE-DEPENDENT NAD(+) SYNTHETASE"/>
    <property type="match status" value="1"/>
</dbReference>
<dbReference type="RefSeq" id="WP_108791304.1">
    <property type="nucleotide sequence ID" value="NZ_ONZG01000012.1"/>
</dbReference>
<dbReference type="GO" id="GO:0005737">
    <property type="term" value="C:cytoplasm"/>
    <property type="evidence" value="ECO:0007669"/>
    <property type="project" value="InterPro"/>
</dbReference>
<sequence>MSLKSEILDLSRQSNIGALTPWFETQLNAHIESGAFAQEETLREDMARILDDLAAYREQNGIGAAVIGMSGGVDSALTAALFKAAGWRVVGHTMPIEQNPEETARGEEACHALGIEHHNIDLTPQFHSMVEGLTTLDPALSNGDDAGLRIRRGNMRARLRMITLYDQAHRYGGIVASTDNFSELAAGFWTLNGDVGDVAPIQSLLKSWEVPWMAREIGVPEKTWRATPTDGLGISAGDEAQLGVSYLQWDLMVLAMADALVADPNLTRTSLPDALGFGSDAEGHRVLECVSGRLGRTWYKRVGTFNLAHPREARYEALAGIDQALFVPNLLK</sequence>
<dbReference type="SUPFAM" id="SSF52402">
    <property type="entry name" value="Adenine nucleotide alpha hydrolases-like"/>
    <property type="match status" value="1"/>
</dbReference>
<dbReference type="InterPro" id="IPR003694">
    <property type="entry name" value="NAD_synthase"/>
</dbReference>
<dbReference type="EC" id="6.3.1.5" evidence="7"/>
<dbReference type="PANTHER" id="PTHR23090">
    <property type="entry name" value="NH 3 /GLUTAMINE-DEPENDENT NAD + SYNTHETASE"/>
    <property type="match status" value="1"/>
</dbReference>
<keyword evidence="3 6" id="KW-0547">Nucleotide-binding</keyword>
<dbReference type="Pfam" id="PF02540">
    <property type="entry name" value="NAD_synthase"/>
    <property type="match status" value="1"/>
</dbReference>
<dbReference type="GO" id="GO:0005524">
    <property type="term" value="F:ATP binding"/>
    <property type="evidence" value="ECO:0007669"/>
    <property type="project" value="UniProtKB-KW"/>
</dbReference>
<comment type="pathway">
    <text evidence="1">Cofactor biosynthesis; NAD(+) biosynthesis.</text>
</comment>
<comment type="catalytic activity">
    <reaction evidence="7">
        <text>deamido-NAD(+) + NH4(+) + ATP = AMP + diphosphate + NAD(+) + H(+)</text>
        <dbReference type="Rhea" id="RHEA:21188"/>
        <dbReference type="ChEBI" id="CHEBI:15378"/>
        <dbReference type="ChEBI" id="CHEBI:28938"/>
        <dbReference type="ChEBI" id="CHEBI:30616"/>
        <dbReference type="ChEBI" id="CHEBI:33019"/>
        <dbReference type="ChEBI" id="CHEBI:57540"/>
        <dbReference type="ChEBI" id="CHEBI:58437"/>
        <dbReference type="ChEBI" id="CHEBI:456215"/>
        <dbReference type="EC" id="6.3.1.5"/>
    </reaction>
</comment>
<organism evidence="9 10">
    <name type="scientific">Falsiruegeria mediterranea M17</name>
    <dbReference type="NCBI Taxonomy" id="1200281"/>
    <lineage>
        <taxon>Bacteria</taxon>
        <taxon>Pseudomonadati</taxon>
        <taxon>Pseudomonadota</taxon>
        <taxon>Alphaproteobacteria</taxon>
        <taxon>Rhodobacterales</taxon>
        <taxon>Roseobacteraceae</taxon>
        <taxon>Falsiruegeria</taxon>
    </lineage>
</organism>
<evidence type="ECO:0000256" key="3">
    <source>
        <dbReference type="ARBA" id="ARBA00022741"/>
    </source>
</evidence>
<evidence type="ECO:0000256" key="4">
    <source>
        <dbReference type="ARBA" id="ARBA00022840"/>
    </source>
</evidence>
<dbReference type="Gene3D" id="3.40.50.620">
    <property type="entry name" value="HUPs"/>
    <property type="match status" value="1"/>
</dbReference>
<comment type="similarity">
    <text evidence="6">Belongs to the NAD synthetase family.</text>
</comment>
<proteinExistence type="inferred from homology"/>
<keyword evidence="4 6" id="KW-0067">ATP-binding</keyword>
<keyword evidence="5 6" id="KW-0520">NAD</keyword>
<dbReference type="NCBIfam" id="TIGR00552">
    <property type="entry name" value="nadE"/>
    <property type="match status" value="1"/>
</dbReference>
<dbReference type="GO" id="GO:0004359">
    <property type="term" value="F:glutaminase activity"/>
    <property type="evidence" value="ECO:0007669"/>
    <property type="project" value="InterPro"/>
</dbReference>